<proteinExistence type="predicted"/>
<evidence type="ECO:0008006" key="4">
    <source>
        <dbReference type="Google" id="ProtNLM"/>
    </source>
</evidence>
<keyword evidence="1" id="KW-0472">Membrane</keyword>
<evidence type="ECO:0000256" key="1">
    <source>
        <dbReference type="SAM" id="Phobius"/>
    </source>
</evidence>
<feature type="transmembrane region" description="Helical" evidence="1">
    <location>
        <begin position="12"/>
        <end position="29"/>
    </location>
</feature>
<keyword evidence="1" id="KW-1133">Transmembrane helix</keyword>
<comment type="caution">
    <text evidence="2">The sequence shown here is derived from an EMBL/GenBank/DDBJ whole genome shotgun (WGS) entry which is preliminary data.</text>
</comment>
<protein>
    <recommendedName>
        <fullName evidence="4">Lipoprotein</fullName>
    </recommendedName>
</protein>
<keyword evidence="1" id="KW-0812">Transmembrane</keyword>
<organism evidence="2 3">
    <name type="scientific">Variovorax robiniae</name>
    <dbReference type="NCBI Taxonomy" id="1836199"/>
    <lineage>
        <taxon>Bacteria</taxon>
        <taxon>Pseudomonadati</taxon>
        <taxon>Pseudomonadota</taxon>
        <taxon>Betaproteobacteria</taxon>
        <taxon>Burkholderiales</taxon>
        <taxon>Comamonadaceae</taxon>
        <taxon>Variovorax</taxon>
    </lineage>
</organism>
<dbReference type="RefSeq" id="WP_340339512.1">
    <property type="nucleotide sequence ID" value="NZ_JBBKZS010000029.1"/>
</dbReference>
<dbReference type="Proteomes" id="UP001367030">
    <property type="component" value="Unassembled WGS sequence"/>
</dbReference>
<evidence type="ECO:0000313" key="2">
    <source>
        <dbReference type="EMBL" id="MEJ8859473.1"/>
    </source>
</evidence>
<gene>
    <name evidence="2" type="ORF">WKW79_33255</name>
</gene>
<sequence length="104" mass="10960">MEAESIQTLCRLAVVAAMVLLGGCAHVWVDSDGTRHIVGAMHLTLPPASPPAAAETLRVRTVGLTWTQAEAGNALVLGYGDTMLGFLRNDVCVAPARAHLETPR</sequence>
<dbReference type="EMBL" id="JBBKZS010000029">
    <property type="protein sequence ID" value="MEJ8859473.1"/>
    <property type="molecule type" value="Genomic_DNA"/>
</dbReference>
<evidence type="ECO:0000313" key="3">
    <source>
        <dbReference type="Proteomes" id="UP001367030"/>
    </source>
</evidence>
<keyword evidence="3" id="KW-1185">Reference proteome</keyword>
<accession>A0ABU8XHX0</accession>
<name>A0ABU8XHX0_9BURK</name>
<reference evidence="2 3" key="1">
    <citation type="submission" date="2024-03" db="EMBL/GenBank/DDBJ databases">
        <title>Novel species of the genus Variovorax.</title>
        <authorList>
            <person name="Liu Q."/>
            <person name="Xin Y.-H."/>
        </authorList>
    </citation>
    <scope>NUCLEOTIDE SEQUENCE [LARGE SCALE GENOMIC DNA]</scope>
    <source>
        <strain evidence="2 3">KACC 18901</strain>
    </source>
</reference>